<keyword evidence="2" id="KW-1185">Reference proteome</keyword>
<keyword evidence="1" id="KW-0560">Oxidoreductase</keyword>
<evidence type="ECO:0000313" key="2">
    <source>
        <dbReference type="Proteomes" id="UP000247792"/>
    </source>
</evidence>
<dbReference type="SUPFAM" id="SSF54909">
    <property type="entry name" value="Dimeric alpha+beta barrel"/>
    <property type="match status" value="1"/>
</dbReference>
<keyword evidence="1" id="KW-0503">Monooxygenase</keyword>
<dbReference type="Gene3D" id="3.30.70.100">
    <property type="match status" value="1"/>
</dbReference>
<dbReference type="RefSeq" id="WP_110254966.1">
    <property type="nucleotide sequence ID" value="NZ_QJKB01000002.1"/>
</dbReference>
<evidence type="ECO:0000313" key="1">
    <source>
        <dbReference type="EMBL" id="PXX44857.1"/>
    </source>
</evidence>
<gene>
    <name evidence="1" type="ORF">DFR42_10269</name>
</gene>
<accession>A0A318JA50</accession>
<dbReference type="OrthoDB" id="6064772at2"/>
<comment type="caution">
    <text evidence="1">The sequence shown here is derived from an EMBL/GenBank/DDBJ whole genome shotgun (WGS) entry which is preliminary data.</text>
</comment>
<dbReference type="InterPro" id="IPR011008">
    <property type="entry name" value="Dimeric_a/b-barrel"/>
</dbReference>
<name>A0A318JA50_9BURK</name>
<protein>
    <submittedName>
        <fullName evidence="1">Heme-degrading monooxygenase HmoA</fullName>
    </submittedName>
</protein>
<dbReference type="GO" id="GO:0004497">
    <property type="term" value="F:monooxygenase activity"/>
    <property type="evidence" value="ECO:0007669"/>
    <property type="project" value="UniProtKB-KW"/>
</dbReference>
<dbReference type="EMBL" id="QJKB01000002">
    <property type="protein sequence ID" value="PXX44857.1"/>
    <property type="molecule type" value="Genomic_DNA"/>
</dbReference>
<organism evidence="1 2">
    <name type="scientific">Undibacterium pigrum</name>
    <dbReference type="NCBI Taxonomy" id="401470"/>
    <lineage>
        <taxon>Bacteria</taxon>
        <taxon>Pseudomonadati</taxon>
        <taxon>Pseudomonadota</taxon>
        <taxon>Betaproteobacteria</taxon>
        <taxon>Burkholderiales</taxon>
        <taxon>Oxalobacteraceae</taxon>
        <taxon>Undibacterium</taxon>
    </lineage>
</organism>
<dbReference type="AlphaFoldDB" id="A0A318JA50"/>
<sequence>MYTSTFTFKKKQYDDAFYALDDQIVALAKSIPGYLGEETWENAVTGQVSNVYYWDSLEALQSLINNPIHQQAKAAQAKWLDGYQVIVAEVLRTYGDGNLPHPCVSVAPHTAN</sequence>
<reference evidence="1 2" key="1">
    <citation type="submission" date="2018-05" db="EMBL/GenBank/DDBJ databases">
        <title>Genomic Encyclopedia of Type Strains, Phase IV (KMG-IV): sequencing the most valuable type-strain genomes for metagenomic binning, comparative biology and taxonomic classification.</title>
        <authorList>
            <person name="Goeker M."/>
        </authorList>
    </citation>
    <scope>NUCLEOTIDE SEQUENCE [LARGE SCALE GENOMIC DNA]</scope>
    <source>
        <strain evidence="1 2">DSM 19792</strain>
    </source>
</reference>
<proteinExistence type="predicted"/>
<dbReference type="Proteomes" id="UP000247792">
    <property type="component" value="Unassembled WGS sequence"/>
</dbReference>